<sequence>MARLWIDIFMNSLLITVATVLGCGVMPPGQASSRTFTVSGFTLPVAMVYSTASNIQARFPGVAPNKEAARGFVERLVMQTVFDVLERQGRSALLPDVVISAILGQLSIRISYDPLNCQMSVKPEDMHSHFLADNAKVEQSCIIVGNTVTGICGIVDGGRRTCMKAEVKEVTISSVNSKYLTIAGTLSTTNIIMSNWSRAMWQNVVNRAVRLLALRPFESHFLSASVTVDGN</sequence>
<feature type="chain" id="PRO_5041962192" evidence="1">
    <location>
        <begin position="23"/>
        <end position="231"/>
    </location>
</feature>
<dbReference type="PROSITE" id="PS51257">
    <property type="entry name" value="PROKAR_LIPOPROTEIN"/>
    <property type="match status" value="1"/>
</dbReference>
<gene>
    <name evidence="2" type="ORF">KIN20_003998</name>
</gene>
<keyword evidence="1" id="KW-0732">Signal</keyword>
<evidence type="ECO:0000256" key="1">
    <source>
        <dbReference type="SAM" id="SignalP"/>
    </source>
</evidence>
<proteinExistence type="predicted"/>
<dbReference type="EMBL" id="JAHQIW010000532">
    <property type="protein sequence ID" value="KAJ1348648.1"/>
    <property type="molecule type" value="Genomic_DNA"/>
</dbReference>
<keyword evidence="3" id="KW-1185">Reference proteome</keyword>
<name>A0AAD5M2E2_PARTN</name>
<organism evidence="2 3">
    <name type="scientific">Parelaphostrongylus tenuis</name>
    <name type="common">Meningeal worm</name>
    <dbReference type="NCBI Taxonomy" id="148309"/>
    <lineage>
        <taxon>Eukaryota</taxon>
        <taxon>Metazoa</taxon>
        <taxon>Ecdysozoa</taxon>
        <taxon>Nematoda</taxon>
        <taxon>Chromadorea</taxon>
        <taxon>Rhabditida</taxon>
        <taxon>Rhabditina</taxon>
        <taxon>Rhabditomorpha</taxon>
        <taxon>Strongyloidea</taxon>
        <taxon>Metastrongylidae</taxon>
        <taxon>Parelaphostrongylus</taxon>
    </lineage>
</organism>
<evidence type="ECO:0000313" key="3">
    <source>
        <dbReference type="Proteomes" id="UP001196413"/>
    </source>
</evidence>
<accession>A0AAD5M2E2</accession>
<evidence type="ECO:0000313" key="2">
    <source>
        <dbReference type="EMBL" id="KAJ1348648.1"/>
    </source>
</evidence>
<reference evidence="2" key="1">
    <citation type="submission" date="2021-06" db="EMBL/GenBank/DDBJ databases">
        <title>Parelaphostrongylus tenuis whole genome reference sequence.</title>
        <authorList>
            <person name="Garwood T.J."/>
            <person name="Larsen P.A."/>
            <person name="Fountain-Jones N.M."/>
            <person name="Garbe J.R."/>
            <person name="Macchietto M.G."/>
            <person name="Kania S.A."/>
            <person name="Gerhold R.W."/>
            <person name="Richards J.E."/>
            <person name="Wolf T.M."/>
        </authorList>
    </citation>
    <scope>NUCLEOTIDE SEQUENCE</scope>
    <source>
        <strain evidence="2">MNPRO001-30</strain>
        <tissue evidence="2">Meninges</tissue>
    </source>
</reference>
<dbReference type="Proteomes" id="UP001196413">
    <property type="component" value="Unassembled WGS sequence"/>
</dbReference>
<dbReference type="AlphaFoldDB" id="A0AAD5M2E2"/>
<protein>
    <submittedName>
        <fullName evidence="2">Uncharacterized protein</fullName>
    </submittedName>
</protein>
<comment type="caution">
    <text evidence="2">The sequence shown here is derived from an EMBL/GenBank/DDBJ whole genome shotgun (WGS) entry which is preliminary data.</text>
</comment>
<feature type="signal peptide" evidence="1">
    <location>
        <begin position="1"/>
        <end position="22"/>
    </location>
</feature>